<dbReference type="PANTHER" id="PTHR48081">
    <property type="entry name" value="AB HYDROLASE SUPERFAMILY PROTEIN C4A8.06C"/>
    <property type="match status" value="1"/>
</dbReference>
<reference evidence="3 4" key="1">
    <citation type="submission" date="2018-11" db="EMBL/GenBank/DDBJ databases">
        <title>The first complete genome of Serratia liquefaciens isolated from metalophyte plant revel distinctness adaptive mechanisms in an extreme habitat.</title>
        <authorList>
            <person name="Caneschi W.L."/>
            <person name="Sanchez A.B."/>
            <person name="Felestrino E.B."/>
            <person name="Assis R.A.B."/>
            <person name="Lemes C.G.C."/>
            <person name="Cordeiro I.F."/>
            <person name="Fonseca N.P."/>
            <person name="Villa M."/>
            <person name="Vieira I.T."/>
            <person name="Moraes L.A."/>
            <person name="Kamino L.H.Y."/>
            <person name="do Carmo F."/>
            <person name="Garcia C.M."/>
            <person name="Almeida N.F."/>
            <person name="Silva R.S."/>
            <person name="Ferro J.A."/>
            <person name="Ferro M.I.T."/>
            <person name="Varani A.M."/>
            <person name="Ferreira R.M."/>
            <person name="dos Santos V.L."/>
            <person name="Silva U.C."/>
            <person name="Setubal J.C."/>
            <person name="Moreira L.M."/>
        </authorList>
    </citation>
    <scope>NUCLEOTIDE SEQUENCE [LARGE SCALE GENOMIC DNA]</scope>
    <source>
        <strain evidence="3 4">FG3</strain>
    </source>
</reference>
<dbReference type="InterPro" id="IPR029058">
    <property type="entry name" value="AB_hydrolase_fold"/>
</dbReference>
<dbReference type="InterPro" id="IPR050300">
    <property type="entry name" value="GDXG_lipolytic_enzyme"/>
</dbReference>
<sequence>MSVFLTCARLLMGLAPKILADDVKLHKYLLNRPSPQAAPIPAALRSSCQIEEREHQGQRVVTLTPRTGRRDLHVLYLHGGAYVNPLHHSHWSIISAVIGATGATVTVPLYALAPEHDYRVGTALIDTVFDSIVSARKGERIVVMGDSAGGNAALTLALRRRDDGLSLPDHLFLFAPWLDLSMRDAEMRELENKDVMLAVDGARVCGRMWAGDISPELPYMSPLYADLRGMPPMSIFQGDRDIFVVDARKFAVKAQVAGVTLDYHEYPGGFHVFMGLTFLPEAKDVFRKVEAVTRYLGNSA</sequence>
<dbReference type="SUPFAM" id="SSF53474">
    <property type="entry name" value="alpha/beta-Hydrolases"/>
    <property type="match status" value="1"/>
</dbReference>
<dbReference type="Pfam" id="PF07859">
    <property type="entry name" value="Abhydrolase_3"/>
    <property type="match status" value="1"/>
</dbReference>
<dbReference type="AlphaFoldDB" id="A0A515CZ58"/>
<keyword evidence="1 3" id="KW-0378">Hydrolase</keyword>
<gene>
    <name evidence="3" type="ORF">EGO53_17295</name>
</gene>
<dbReference type="PANTHER" id="PTHR48081:SF8">
    <property type="entry name" value="ALPHA_BETA HYDROLASE FOLD-3 DOMAIN-CONTAINING PROTEIN-RELATED"/>
    <property type="match status" value="1"/>
</dbReference>
<name>A0A515CZ58_SERLI</name>
<evidence type="ECO:0000313" key="4">
    <source>
        <dbReference type="Proteomes" id="UP000317572"/>
    </source>
</evidence>
<dbReference type="Gene3D" id="3.40.50.1820">
    <property type="entry name" value="alpha/beta hydrolase"/>
    <property type="match status" value="1"/>
</dbReference>
<dbReference type="GO" id="GO:0016787">
    <property type="term" value="F:hydrolase activity"/>
    <property type="evidence" value="ECO:0007669"/>
    <property type="project" value="UniProtKB-KW"/>
</dbReference>
<evidence type="ECO:0000259" key="2">
    <source>
        <dbReference type="Pfam" id="PF07859"/>
    </source>
</evidence>
<feature type="domain" description="Alpha/beta hydrolase fold-3" evidence="2">
    <location>
        <begin position="74"/>
        <end position="274"/>
    </location>
</feature>
<organism evidence="3 4">
    <name type="scientific">Serratia liquefaciens</name>
    <dbReference type="NCBI Taxonomy" id="614"/>
    <lineage>
        <taxon>Bacteria</taxon>
        <taxon>Pseudomonadati</taxon>
        <taxon>Pseudomonadota</taxon>
        <taxon>Gammaproteobacteria</taxon>
        <taxon>Enterobacterales</taxon>
        <taxon>Yersiniaceae</taxon>
        <taxon>Serratia</taxon>
    </lineage>
</organism>
<evidence type="ECO:0000256" key="1">
    <source>
        <dbReference type="ARBA" id="ARBA00022801"/>
    </source>
</evidence>
<proteinExistence type="predicted"/>
<dbReference type="RefSeq" id="WP_142815759.1">
    <property type="nucleotide sequence ID" value="NZ_CP033893.1"/>
</dbReference>
<dbReference type="Proteomes" id="UP000317572">
    <property type="component" value="Chromosome"/>
</dbReference>
<dbReference type="EMBL" id="CP033893">
    <property type="protein sequence ID" value="QDL33446.1"/>
    <property type="molecule type" value="Genomic_DNA"/>
</dbReference>
<accession>A0A515CZ58</accession>
<evidence type="ECO:0000313" key="3">
    <source>
        <dbReference type="EMBL" id="QDL33446.1"/>
    </source>
</evidence>
<protein>
    <submittedName>
        <fullName evidence="3">Alpha/beta hydrolase</fullName>
    </submittedName>
</protein>
<dbReference type="InterPro" id="IPR013094">
    <property type="entry name" value="AB_hydrolase_3"/>
</dbReference>